<reference evidence="1" key="1">
    <citation type="journal article" date="2022" name="bioRxiv">
        <title>Population genetic analysis of Ophidiomyces ophidiicola, the causative agent of snake fungal disease, indicates recent introductions to the USA.</title>
        <authorList>
            <person name="Ladner J.T."/>
            <person name="Palmer J.M."/>
            <person name="Ettinger C.L."/>
            <person name="Stajich J.E."/>
            <person name="Farrell T.M."/>
            <person name="Glorioso B.M."/>
            <person name="Lawson B."/>
            <person name="Price S.J."/>
            <person name="Stengle A.G."/>
            <person name="Grear D.A."/>
            <person name="Lorch J.M."/>
        </authorList>
    </citation>
    <scope>NUCLEOTIDE SEQUENCE</scope>
    <source>
        <strain evidence="1">NWHC 24266-5</strain>
    </source>
</reference>
<organism evidence="1">
    <name type="scientific">Ophidiomyces ophidiicola</name>
    <dbReference type="NCBI Taxonomy" id="1387563"/>
    <lineage>
        <taxon>Eukaryota</taxon>
        <taxon>Fungi</taxon>
        <taxon>Dikarya</taxon>
        <taxon>Ascomycota</taxon>
        <taxon>Pezizomycotina</taxon>
        <taxon>Eurotiomycetes</taxon>
        <taxon>Eurotiomycetidae</taxon>
        <taxon>Onygenales</taxon>
        <taxon>Onygenaceae</taxon>
        <taxon>Ophidiomyces</taxon>
    </lineage>
</organism>
<proteinExistence type="predicted"/>
<comment type="caution">
    <text evidence="1">The sequence shown here is derived from an EMBL/GenBank/DDBJ whole genome shotgun (WGS) entry which is preliminary data.</text>
</comment>
<evidence type="ECO:0000313" key="1">
    <source>
        <dbReference type="EMBL" id="KAI2384731.1"/>
    </source>
</evidence>
<gene>
    <name evidence="1" type="ORF">LOY88_004476</name>
</gene>
<name>A0ACB8UTG3_9EURO</name>
<accession>A0ACB8UTG3</accession>
<protein>
    <submittedName>
        <fullName evidence="1">Uncharacterized protein</fullName>
    </submittedName>
</protein>
<dbReference type="EMBL" id="JALBCA010000068">
    <property type="protein sequence ID" value="KAI2384731.1"/>
    <property type="molecule type" value="Genomic_DNA"/>
</dbReference>
<sequence>MNNRGGPIAGSSTEPGTEDRRVGVKGRVQTGPGVFPSISQGTPVIGDHVLVTGRLHKGRRAGCKVTAAQSQQLGVAADAQRQGARIPTITMLGNRLKLIGGHQTAGPSEMPTICGEIGQEAAGRRMVRWHRRGDEDVRCAAIGNAAITRVVR</sequence>